<dbReference type="EMBL" id="JARKIB010000135">
    <property type="protein sequence ID" value="KAJ7733905.1"/>
    <property type="molecule type" value="Genomic_DNA"/>
</dbReference>
<keyword evidence="3" id="KW-1185">Reference proteome</keyword>
<protein>
    <submittedName>
        <fullName evidence="2">Uncharacterized protein</fullName>
    </submittedName>
</protein>
<feature type="region of interest" description="Disordered" evidence="1">
    <location>
        <begin position="178"/>
        <end position="245"/>
    </location>
</feature>
<proteinExistence type="predicted"/>
<comment type="caution">
    <text evidence="2">The sequence shown here is derived from an EMBL/GenBank/DDBJ whole genome shotgun (WGS) entry which is preliminary data.</text>
</comment>
<accession>A0AAD7I2Y3</accession>
<evidence type="ECO:0000313" key="3">
    <source>
        <dbReference type="Proteomes" id="UP001215598"/>
    </source>
</evidence>
<organism evidence="2 3">
    <name type="scientific">Mycena metata</name>
    <dbReference type="NCBI Taxonomy" id="1033252"/>
    <lineage>
        <taxon>Eukaryota</taxon>
        <taxon>Fungi</taxon>
        <taxon>Dikarya</taxon>
        <taxon>Basidiomycota</taxon>
        <taxon>Agaricomycotina</taxon>
        <taxon>Agaricomycetes</taxon>
        <taxon>Agaricomycetidae</taxon>
        <taxon>Agaricales</taxon>
        <taxon>Marasmiineae</taxon>
        <taxon>Mycenaceae</taxon>
        <taxon>Mycena</taxon>
    </lineage>
</organism>
<evidence type="ECO:0000256" key="1">
    <source>
        <dbReference type="SAM" id="MobiDB-lite"/>
    </source>
</evidence>
<gene>
    <name evidence="2" type="ORF">B0H16DRAFT_1467792</name>
</gene>
<name>A0AAD7I2Y3_9AGAR</name>
<dbReference type="Proteomes" id="UP001215598">
    <property type="component" value="Unassembled WGS sequence"/>
</dbReference>
<evidence type="ECO:0000313" key="2">
    <source>
        <dbReference type="EMBL" id="KAJ7733905.1"/>
    </source>
</evidence>
<dbReference type="AlphaFoldDB" id="A0AAD7I2Y3"/>
<reference evidence="2" key="1">
    <citation type="submission" date="2023-03" db="EMBL/GenBank/DDBJ databases">
        <title>Massive genome expansion in bonnet fungi (Mycena s.s.) driven by repeated elements and novel gene families across ecological guilds.</title>
        <authorList>
            <consortium name="Lawrence Berkeley National Laboratory"/>
            <person name="Harder C.B."/>
            <person name="Miyauchi S."/>
            <person name="Viragh M."/>
            <person name="Kuo A."/>
            <person name="Thoen E."/>
            <person name="Andreopoulos B."/>
            <person name="Lu D."/>
            <person name="Skrede I."/>
            <person name="Drula E."/>
            <person name="Henrissat B."/>
            <person name="Morin E."/>
            <person name="Kohler A."/>
            <person name="Barry K."/>
            <person name="LaButti K."/>
            <person name="Morin E."/>
            <person name="Salamov A."/>
            <person name="Lipzen A."/>
            <person name="Mereny Z."/>
            <person name="Hegedus B."/>
            <person name="Baldrian P."/>
            <person name="Stursova M."/>
            <person name="Weitz H."/>
            <person name="Taylor A."/>
            <person name="Grigoriev I.V."/>
            <person name="Nagy L.G."/>
            <person name="Martin F."/>
            <person name="Kauserud H."/>
        </authorList>
    </citation>
    <scope>NUCLEOTIDE SEQUENCE</scope>
    <source>
        <strain evidence="2">CBHHK182m</strain>
    </source>
</reference>
<sequence>MPNTTLTNTKMSNALGTAGEVIRIVVEPETLVIIGGTATGSVTQRVTVLSVLGDEQKWVLSGENNILTVEGSEDPCLTFPPSDKKASYILLFESDTGGSDFNDAEVAPDYKANKHIVEGFATYYTFHAEQGDDQDYHDITLSVVLIGATKPGNGPSMNIGGEAHTFSAYNYGRLLAPLPPKSTRENVPEGTKERTNEGKTKTKTKSHGSVNSTGQLKDGTPRQGALAELPRAFVPHENGSGAARQ</sequence>
<feature type="compositionally biased region" description="Basic and acidic residues" evidence="1">
    <location>
        <begin position="182"/>
        <end position="200"/>
    </location>
</feature>